<reference evidence="9" key="1">
    <citation type="journal article" date="2016" name="Genome Biol. Evol.">
        <title>Revisiting the Plastid Phylogenomics of Pinaceae with Two Complete Plastomes of Pseudolarix and Tsuga.</title>
        <authorList>
            <person name="Sudianto E."/>
            <person name="Wu C.-S."/>
            <person name="Lin C.-P."/>
            <person name="Chaw S.-M."/>
        </authorList>
    </citation>
    <scope>NUCLEOTIDE SEQUENCE</scope>
</reference>
<dbReference type="AlphaFoldDB" id="A0A193PS70"/>
<dbReference type="RefSeq" id="YP_009268336.1">
    <property type="nucleotide sequence ID" value="NC_030630.1"/>
</dbReference>
<gene>
    <name evidence="9" type="primary">psbM</name>
</gene>
<evidence type="ECO:0000313" key="9">
    <source>
        <dbReference type="EMBL" id="BAV19242.1"/>
    </source>
</evidence>
<dbReference type="SUPFAM" id="SSF161033">
    <property type="entry name" value="Photosystem II reaction center protein M, PsbM"/>
    <property type="match status" value="1"/>
</dbReference>
<dbReference type="GO" id="GO:0009523">
    <property type="term" value="C:photosystem II"/>
    <property type="evidence" value="ECO:0007669"/>
    <property type="project" value="UniProtKB-KW"/>
</dbReference>
<evidence type="ECO:0000256" key="2">
    <source>
        <dbReference type="ARBA" id="ARBA00022531"/>
    </source>
</evidence>
<keyword evidence="1" id="KW-0674">Reaction center</keyword>
<dbReference type="InterPro" id="IPR007826">
    <property type="entry name" value="PSII_PsbM"/>
</dbReference>
<evidence type="ECO:0000256" key="4">
    <source>
        <dbReference type="ARBA" id="ARBA00022989"/>
    </source>
</evidence>
<feature type="transmembrane region" description="Helical" evidence="7">
    <location>
        <begin position="6"/>
        <end position="27"/>
    </location>
</feature>
<geneLocation type="chloroplast" evidence="9"/>
<evidence type="ECO:0000256" key="3">
    <source>
        <dbReference type="ARBA" id="ARBA00022692"/>
    </source>
</evidence>
<keyword evidence="9" id="KW-0934">Plastid</keyword>
<accession>A0A193PS70</accession>
<keyword evidence="6" id="KW-0604">Photosystem II</keyword>
<dbReference type="NCBIfam" id="TIGR03038">
    <property type="entry name" value="PS_II_psbM"/>
    <property type="match status" value="1"/>
</dbReference>
<keyword evidence="9" id="KW-0150">Chloroplast</keyword>
<keyword evidence="3 7" id="KW-0812">Transmembrane</keyword>
<name>A0A193PS70_9CONI</name>
<keyword evidence="2" id="KW-0602">Photosynthesis</keyword>
<dbReference type="InterPro" id="IPR037269">
    <property type="entry name" value="PSII_PsbM_sf"/>
</dbReference>
<keyword evidence="5 7" id="KW-0472">Membrane</keyword>
<evidence type="ECO:0000256" key="5">
    <source>
        <dbReference type="ARBA" id="ARBA00023136"/>
    </source>
</evidence>
<sequence length="31" mass="3432">MEVNNLGFVAIVLFVGFPTAFLFIPYAKKNA</sequence>
<proteinExistence type="predicted"/>
<dbReference type="GO" id="GO:0019684">
    <property type="term" value="P:photosynthesis, light reaction"/>
    <property type="evidence" value="ECO:0007669"/>
    <property type="project" value="InterPro"/>
</dbReference>
<reference evidence="8" key="2">
    <citation type="submission" date="2016-05" db="EMBL/GenBank/DDBJ databases">
        <title>Phylogenomic evidence detects a new species of hemlock (Tsuga, Pinaceae) and widespread ancient hybridization in the genus.</title>
        <authorList>
            <person name="Holman G."/>
            <person name="Del Tredici P."/>
            <person name="Havill N."/>
            <person name="Lee N.S."/>
            <person name="Cronn R."/>
            <person name="Mathews S."/>
            <person name="Raubeson L."/>
            <person name="Campbell C.S."/>
        </authorList>
    </citation>
    <scope>NUCLEOTIDE SEQUENCE</scope>
</reference>
<evidence type="ECO:0000256" key="1">
    <source>
        <dbReference type="ARBA" id="ARBA00022469"/>
    </source>
</evidence>
<evidence type="ECO:0000256" key="6">
    <source>
        <dbReference type="ARBA" id="ARBA00023276"/>
    </source>
</evidence>
<dbReference type="Pfam" id="PF05151">
    <property type="entry name" value="PsbM"/>
    <property type="match status" value="1"/>
</dbReference>
<keyword evidence="4 7" id="KW-1133">Transmembrane helix</keyword>
<evidence type="ECO:0000256" key="7">
    <source>
        <dbReference type="SAM" id="Phobius"/>
    </source>
</evidence>
<evidence type="ECO:0000313" key="8">
    <source>
        <dbReference type="EMBL" id="ART87385.1"/>
    </source>
</evidence>
<organism evidence="9">
    <name type="scientific">Tsuga chinensis</name>
    <dbReference type="NCBI Taxonomy" id="93694"/>
    <lineage>
        <taxon>Eukaryota</taxon>
        <taxon>Viridiplantae</taxon>
        <taxon>Streptophyta</taxon>
        <taxon>Embryophyta</taxon>
        <taxon>Tracheophyta</taxon>
        <taxon>Spermatophyta</taxon>
        <taxon>Pinopsida</taxon>
        <taxon>Pinidae</taxon>
        <taxon>Conifers I</taxon>
        <taxon>Pinales</taxon>
        <taxon>Pinaceae</taxon>
        <taxon>Tsuga</taxon>
    </lineage>
</organism>
<dbReference type="GeneID" id="31077869"/>
<dbReference type="EMBL" id="LC095866">
    <property type="protein sequence ID" value="BAV19242.1"/>
    <property type="molecule type" value="Genomic_DNA"/>
</dbReference>
<dbReference type="EMBL" id="KX256181">
    <property type="protein sequence ID" value="ART87385.1"/>
    <property type="molecule type" value="Genomic_DNA"/>
</dbReference>
<protein>
    <submittedName>
        <fullName evidence="9">Photosystem II M protein</fullName>
    </submittedName>
    <submittedName>
        <fullName evidence="8">PsbM</fullName>
    </submittedName>
</protein>